<keyword evidence="4" id="KW-0808">Transferase</keyword>
<gene>
    <name evidence="10" type="ORF">D7Y13_26860</name>
</gene>
<keyword evidence="5" id="KW-0949">S-adenosyl-L-methionine</keyword>
<evidence type="ECO:0000256" key="2">
    <source>
        <dbReference type="ARBA" id="ARBA00011900"/>
    </source>
</evidence>
<evidence type="ECO:0000259" key="9">
    <source>
        <dbReference type="Pfam" id="PF02384"/>
    </source>
</evidence>
<accession>A0ABX9QDV1</accession>
<evidence type="ECO:0000256" key="1">
    <source>
        <dbReference type="ARBA" id="ARBA00006594"/>
    </source>
</evidence>
<evidence type="ECO:0000256" key="7">
    <source>
        <dbReference type="ARBA" id="ARBA00047942"/>
    </source>
</evidence>
<evidence type="ECO:0000313" key="11">
    <source>
        <dbReference type="Proteomes" id="UP000278907"/>
    </source>
</evidence>
<dbReference type="InterPro" id="IPR051537">
    <property type="entry name" value="DNA_Adenine_Mtase"/>
</dbReference>
<dbReference type="Gene3D" id="3.40.50.150">
    <property type="entry name" value="Vaccinia Virus protein VP39"/>
    <property type="match status" value="1"/>
</dbReference>
<feature type="domain" description="DNA methylase adenine-specific" evidence="9">
    <location>
        <begin position="11"/>
        <end position="137"/>
    </location>
</feature>
<evidence type="ECO:0000256" key="3">
    <source>
        <dbReference type="ARBA" id="ARBA00022603"/>
    </source>
</evidence>
<dbReference type="PANTHER" id="PTHR42933">
    <property type="entry name" value="SLR6095 PROTEIN"/>
    <property type="match status" value="1"/>
</dbReference>
<dbReference type="InterPro" id="IPR029063">
    <property type="entry name" value="SAM-dependent_MTases_sf"/>
</dbReference>
<evidence type="ECO:0000256" key="8">
    <source>
        <dbReference type="SAM" id="MobiDB-lite"/>
    </source>
</evidence>
<protein>
    <recommendedName>
        <fullName evidence="2">site-specific DNA-methyltransferase (adenine-specific)</fullName>
        <ecNumber evidence="2">2.1.1.72</ecNumber>
    </recommendedName>
</protein>
<dbReference type="SUPFAM" id="SSF53335">
    <property type="entry name" value="S-adenosyl-L-methionine-dependent methyltransferases"/>
    <property type="match status" value="1"/>
</dbReference>
<sequence>MRAAESQSVRPGGKFPRALIRAIVDVVQPKPGETIVDPAVSTGGFLLAAHDYIAHGNRLDRDQKKHLKLEVLWWWEIADTPARLCTMNLLLQGIGGDEAPIVVDDAIRGDPGTRWKIVLSNPPFGRKSSVTVINEEASRSKKPSPSCATTCGPPRATNSATSCSTSRRCWR</sequence>
<dbReference type="PRINTS" id="PR00507">
    <property type="entry name" value="N12N6MTFRASE"/>
</dbReference>
<dbReference type="Pfam" id="PF02384">
    <property type="entry name" value="N6_Mtase"/>
    <property type="match status" value="1"/>
</dbReference>
<evidence type="ECO:0000313" key="10">
    <source>
        <dbReference type="EMBL" id="RKI00003.1"/>
    </source>
</evidence>
<dbReference type="PANTHER" id="PTHR42933:SF4">
    <property type="entry name" value="TYPE I RESTRICTION ENZYME ECOKI METHYLASE SUBUNIT"/>
    <property type="match status" value="1"/>
</dbReference>
<feature type="region of interest" description="Disordered" evidence="8">
    <location>
        <begin position="135"/>
        <end position="160"/>
    </location>
</feature>
<dbReference type="EC" id="2.1.1.72" evidence="2"/>
<keyword evidence="6" id="KW-0680">Restriction system</keyword>
<dbReference type="RefSeq" id="WP_120585933.1">
    <property type="nucleotide sequence ID" value="NZ_RAWI01000244.1"/>
</dbReference>
<evidence type="ECO:0000256" key="6">
    <source>
        <dbReference type="ARBA" id="ARBA00022747"/>
    </source>
</evidence>
<comment type="catalytic activity">
    <reaction evidence="7">
        <text>a 2'-deoxyadenosine in DNA + S-adenosyl-L-methionine = an N(6)-methyl-2'-deoxyadenosine in DNA + S-adenosyl-L-homocysteine + H(+)</text>
        <dbReference type="Rhea" id="RHEA:15197"/>
        <dbReference type="Rhea" id="RHEA-COMP:12418"/>
        <dbReference type="Rhea" id="RHEA-COMP:12419"/>
        <dbReference type="ChEBI" id="CHEBI:15378"/>
        <dbReference type="ChEBI" id="CHEBI:57856"/>
        <dbReference type="ChEBI" id="CHEBI:59789"/>
        <dbReference type="ChEBI" id="CHEBI:90615"/>
        <dbReference type="ChEBI" id="CHEBI:90616"/>
        <dbReference type="EC" id="2.1.1.72"/>
    </reaction>
</comment>
<proteinExistence type="inferred from homology"/>
<keyword evidence="3" id="KW-0489">Methyltransferase</keyword>
<evidence type="ECO:0000256" key="5">
    <source>
        <dbReference type="ARBA" id="ARBA00022691"/>
    </source>
</evidence>
<dbReference type="InterPro" id="IPR003356">
    <property type="entry name" value="DNA_methylase_A-5"/>
</dbReference>
<organism evidence="10 11">
    <name type="scientific">Corallococcus praedator</name>
    <dbReference type="NCBI Taxonomy" id="2316724"/>
    <lineage>
        <taxon>Bacteria</taxon>
        <taxon>Pseudomonadati</taxon>
        <taxon>Myxococcota</taxon>
        <taxon>Myxococcia</taxon>
        <taxon>Myxococcales</taxon>
        <taxon>Cystobacterineae</taxon>
        <taxon>Myxococcaceae</taxon>
        <taxon>Corallococcus</taxon>
    </lineage>
</organism>
<keyword evidence="11" id="KW-1185">Reference proteome</keyword>
<evidence type="ECO:0000256" key="4">
    <source>
        <dbReference type="ARBA" id="ARBA00022679"/>
    </source>
</evidence>
<name>A0ABX9QDV1_9BACT</name>
<comment type="caution">
    <text evidence="10">The sequence shown here is derived from an EMBL/GenBank/DDBJ whole genome shotgun (WGS) entry which is preliminary data.</text>
</comment>
<comment type="similarity">
    <text evidence="1">Belongs to the N(4)/N(6)-methyltransferase family.</text>
</comment>
<dbReference type="Proteomes" id="UP000278907">
    <property type="component" value="Unassembled WGS sequence"/>
</dbReference>
<dbReference type="EMBL" id="RAWI01000244">
    <property type="protein sequence ID" value="RKI00003.1"/>
    <property type="molecule type" value="Genomic_DNA"/>
</dbReference>
<reference evidence="10 11" key="1">
    <citation type="submission" date="2018-09" db="EMBL/GenBank/DDBJ databases">
        <authorList>
            <person name="Livingstone P.G."/>
            <person name="Whitworth D.E."/>
        </authorList>
    </citation>
    <scope>NUCLEOTIDE SEQUENCE [LARGE SCALE GENOMIC DNA]</scope>
    <source>
        <strain evidence="10 11">CA031B</strain>
    </source>
</reference>